<dbReference type="NCBIfam" id="TIGR00871">
    <property type="entry name" value="zwf"/>
    <property type="match status" value="1"/>
</dbReference>
<evidence type="ECO:0000256" key="4">
    <source>
        <dbReference type="ARBA" id="ARBA00022857"/>
    </source>
</evidence>
<dbReference type="InterPro" id="IPR022675">
    <property type="entry name" value="G6P_DH_C"/>
</dbReference>
<evidence type="ECO:0000313" key="10">
    <source>
        <dbReference type="EMBL" id="SDM43924.1"/>
    </source>
</evidence>
<dbReference type="Gene3D" id="3.30.360.10">
    <property type="entry name" value="Dihydrodipicolinate Reductase, domain 2"/>
    <property type="match status" value="1"/>
</dbReference>
<dbReference type="RefSeq" id="WP_092072573.1">
    <property type="nucleotide sequence ID" value="NZ_FNHB01000004.1"/>
</dbReference>
<dbReference type="GO" id="GO:0050661">
    <property type="term" value="F:NADP binding"/>
    <property type="evidence" value="ECO:0007669"/>
    <property type="project" value="UniProtKB-UniRule"/>
</dbReference>
<name>A0A1G9T8D3_9FIRM</name>
<evidence type="ECO:0000256" key="6">
    <source>
        <dbReference type="ARBA" id="ARBA00023277"/>
    </source>
</evidence>
<feature type="domain" description="Glucose-6-phosphate dehydrogenase NAD-binding" evidence="8">
    <location>
        <begin position="16"/>
        <end position="198"/>
    </location>
</feature>
<comment type="function">
    <text evidence="7">Catalyzes the oxidation of glucose 6-phosphate to 6-phosphogluconolactone.</text>
</comment>
<dbReference type="Pfam" id="PF02781">
    <property type="entry name" value="G6PD_C"/>
    <property type="match status" value="1"/>
</dbReference>
<organism evidence="10 11">
    <name type="scientific">Dendrosporobacter quercicolus</name>
    <dbReference type="NCBI Taxonomy" id="146817"/>
    <lineage>
        <taxon>Bacteria</taxon>
        <taxon>Bacillati</taxon>
        <taxon>Bacillota</taxon>
        <taxon>Negativicutes</taxon>
        <taxon>Selenomonadales</taxon>
        <taxon>Sporomusaceae</taxon>
        <taxon>Dendrosporobacter</taxon>
    </lineage>
</organism>
<dbReference type="InterPro" id="IPR001282">
    <property type="entry name" value="G6P_DH"/>
</dbReference>
<feature type="binding site" evidence="7">
    <location>
        <position position="159"/>
    </location>
    <ligand>
        <name>NADP(+)</name>
        <dbReference type="ChEBI" id="CHEBI:58349"/>
    </ligand>
</feature>
<dbReference type="Pfam" id="PF00479">
    <property type="entry name" value="G6PD_N"/>
    <property type="match status" value="1"/>
</dbReference>
<feature type="active site" description="Proton acceptor" evidence="7">
    <location>
        <position position="251"/>
    </location>
</feature>
<feature type="binding site" evidence="7">
    <location>
        <begin position="95"/>
        <end position="96"/>
    </location>
    <ligand>
        <name>NADP(+)</name>
        <dbReference type="ChEBI" id="CHEBI:58349"/>
    </ligand>
</feature>
<dbReference type="EC" id="1.1.1.49" evidence="7"/>
<keyword evidence="6 7" id="KW-0119">Carbohydrate metabolism</keyword>
<evidence type="ECO:0000313" key="11">
    <source>
        <dbReference type="Proteomes" id="UP000214880"/>
    </source>
</evidence>
<dbReference type="SUPFAM" id="SSF55347">
    <property type="entry name" value="Glyceraldehyde-3-phosphate dehydrogenase-like, C-terminal domain"/>
    <property type="match status" value="1"/>
</dbReference>
<keyword evidence="5 7" id="KW-0560">Oxidoreductase</keyword>
<dbReference type="GO" id="GO:0005829">
    <property type="term" value="C:cytosol"/>
    <property type="evidence" value="ECO:0007669"/>
    <property type="project" value="TreeGrafter"/>
</dbReference>
<dbReference type="GO" id="GO:0004345">
    <property type="term" value="F:glucose-6-phosphate dehydrogenase activity"/>
    <property type="evidence" value="ECO:0007669"/>
    <property type="project" value="UniProtKB-UniRule"/>
</dbReference>
<dbReference type="InterPro" id="IPR022674">
    <property type="entry name" value="G6P_DH_NAD-bd"/>
</dbReference>
<comment type="similarity">
    <text evidence="2 7">Belongs to the glucose-6-phosphate dehydrogenase family.</text>
</comment>
<dbReference type="Proteomes" id="UP000214880">
    <property type="component" value="Unassembled WGS sequence"/>
</dbReference>
<dbReference type="PROSITE" id="PS00069">
    <property type="entry name" value="G6P_DEHYDROGENASE"/>
    <property type="match status" value="1"/>
</dbReference>
<proteinExistence type="inferred from homology"/>
<accession>A0A1G9T8D3</accession>
<dbReference type="OrthoDB" id="9802739at2"/>
<gene>
    <name evidence="7" type="primary">zwf</name>
    <name evidence="10" type="ORF">SAMN04488502_104248</name>
</gene>
<dbReference type="HAMAP" id="MF_00966">
    <property type="entry name" value="G6PD"/>
    <property type="match status" value="1"/>
</dbReference>
<dbReference type="AlphaFoldDB" id="A0A1G9T8D3"/>
<feature type="binding site" evidence="7">
    <location>
        <position position="227"/>
    </location>
    <ligand>
        <name>substrate</name>
    </ligand>
</feature>
<dbReference type="SUPFAM" id="SSF51735">
    <property type="entry name" value="NAD(P)-binding Rossmann-fold domains"/>
    <property type="match status" value="1"/>
</dbReference>
<comment type="catalytic activity">
    <reaction evidence="7">
        <text>D-glucose 6-phosphate + NADP(+) = 6-phospho-D-glucono-1,5-lactone + NADPH + H(+)</text>
        <dbReference type="Rhea" id="RHEA:15841"/>
        <dbReference type="ChEBI" id="CHEBI:15378"/>
        <dbReference type="ChEBI" id="CHEBI:57783"/>
        <dbReference type="ChEBI" id="CHEBI:57955"/>
        <dbReference type="ChEBI" id="CHEBI:58349"/>
        <dbReference type="ChEBI" id="CHEBI:61548"/>
        <dbReference type="EC" id="1.1.1.49"/>
    </reaction>
</comment>
<feature type="binding site" evidence="7">
    <location>
        <begin position="19"/>
        <end position="26"/>
    </location>
    <ligand>
        <name>NADP(+)</name>
        <dbReference type="ChEBI" id="CHEBI:58349"/>
    </ligand>
</feature>
<keyword evidence="4 7" id="KW-0521">NADP</keyword>
<dbReference type="InterPro" id="IPR036291">
    <property type="entry name" value="NAD(P)-bd_dom_sf"/>
</dbReference>
<dbReference type="PANTHER" id="PTHR23429">
    <property type="entry name" value="GLUCOSE-6-PHOSPHATE 1-DEHYDROGENASE G6PD"/>
    <property type="match status" value="1"/>
</dbReference>
<evidence type="ECO:0000256" key="2">
    <source>
        <dbReference type="ARBA" id="ARBA00009975"/>
    </source>
</evidence>
<feature type="domain" description="Glucose-6-phosphate dehydrogenase C-terminal" evidence="9">
    <location>
        <begin position="200"/>
        <end position="495"/>
    </location>
</feature>
<dbReference type="STRING" id="146817.SAMN04488502_104248"/>
<dbReference type="UniPathway" id="UPA00115">
    <property type="reaction ID" value="UER00408"/>
</dbReference>
<keyword evidence="11" id="KW-1185">Reference proteome</keyword>
<feature type="binding site" evidence="7">
    <location>
        <position position="189"/>
    </location>
    <ligand>
        <name>substrate</name>
    </ligand>
</feature>
<dbReference type="GO" id="GO:0006006">
    <property type="term" value="P:glucose metabolic process"/>
    <property type="evidence" value="ECO:0007669"/>
    <property type="project" value="UniProtKB-KW"/>
</dbReference>
<dbReference type="InterPro" id="IPR019796">
    <property type="entry name" value="G6P_DH_AS"/>
</dbReference>
<evidence type="ECO:0000256" key="5">
    <source>
        <dbReference type="ARBA" id="ARBA00023002"/>
    </source>
</evidence>
<protein>
    <recommendedName>
        <fullName evidence="7">Glucose-6-phosphate 1-dehydrogenase</fullName>
        <shortName evidence="7">G6PD</shortName>
        <ecNumber evidence="7">1.1.1.49</ecNumber>
    </recommendedName>
</protein>
<feature type="binding site" evidence="7">
    <location>
        <position position="193"/>
    </location>
    <ligand>
        <name>substrate</name>
    </ligand>
</feature>
<evidence type="ECO:0000256" key="7">
    <source>
        <dbReference type="HAMAP-Rule" id="MF_00966"/>
    </source>
</evidence>
<evidence type="ECO:0000259" key="9">
    <source>
        <dbReference type="Pfam" id="PF02781"/>
    </source>
</evidence>
<feature type="binding site" evidence="7">
    <location>
        <position position="246"/>
    </location>
    <ligand>
        <name>substrate</name>
    </ligand>
</feature>
<evidence type="ECO:0000259" key="8">
    <source>
        <dbReference type="Pfam" id="PF00479"/>
    </source>
</evidence>
<reference evidence="10 11" key="1">
    <citation type="submission" date="2016-10" db="EMBL/GenBank/DDBJ databases">
        <authorList>
            <person name="de Groot N.N."/>
        </authorList>
    </citation>
    <scope>NUCLEOTIDE SEQUENCE [LARGE SCALE GENOMIC DNA]</scope>
    <source>
        <strain evidence="10 11">DSM 1736</strain>
    </source>
</reference>
<evidence type="ECO:0000256" key="3">
    <source>
        <dbReference type="ARBA" id="ARBA00022526"/>
    </source>
</evidence>
<feature type="binding site" evidence="7">
    <location>
        <position position="53"/>
    </location>
    <ligand>
        <name>NADP(+)</name>
        <dbReference type="ChEBI" id="CHEBI:58349"/>
    </ligand>
</feature>
<comment type="caution">
    <text evidence="7">Lacks conserved residue(s) required for the propagation of feature annotation.</text>
</comment>
<dbReference type="PANTHER" id="PTHR23429:SF0">
    <property type="entry name" value="GLUCOSE-6-PHOSPHATE 1-DEHYDROGENASE"/>
    <property type="match status" value="1"/>
</dbReference>
<dbReference type="PIRSF" id="PIRSF000110">
    <property type="entry name" value="G6PD"/>
    <property type="match status" value="1"/>
</dbReference>
<feature type="binding site" evidence="7">
    <location>
        <position position="351"/>
    </location>
    <ligand>
        <name>substrate</name>
    </ligand>
</feature>
<dbReference type="PRINTS" id="PR00079">
    <property type="entry name" value="G6PDHDRGNASE"/>
</dbReference>
<dbReference type="GO" id="GO:0009051">
    <property type="term" value="P:pentose-phosphate shunt, oxidative branch"/>
    <property type="evidence" value="ECO:0007669"/>
    <property type="project" value="TreeGrafter"/>
</dbReference>
<dbReference type="EMBL" id="FNHB01000004">
    <property type="protein sequence ID" value="SDM43924.1"/>
    <property type="molecule type" value="Genomic_DNA"/>
</dbReference>
<evidence type="ECO:0000256" key="1">
    <source>
        <dbReference type="ARBA" id="ARBA00004937"/>
    </source>
</evidence>
<sequence>MKAERGSNQHLPALLVIFGGTGDLARRKLLPALYNLLCDGLLPEHFAVVAAGRREKTTEQYRSEVFTAITAYSRNAVTAENWRIFQPLIHYVRLDFLDVAGYARLHSILEGIDRRHATAGNRIFYLAVAPEYFEPIVQGLRDQQDPAECRGWKRLVIEKPFGRDLQSAVRLNDKLSAVFSENNIYRIDHYLGKEMIQNIMVLRFCNSVFEAVWSNKYIDNIQILLSEQAGIGSRGGYYETAGAMRDMVQNHILQTLSLVAMDPPVSLQPDAIRSEKLKVIQALEVFTPAMVAENVIFGQYDQGMVKDQQVKAYRQEDKVAADSVTETFVAMKLYIQNFRWSGTPFYLRTGKRLGSSEAKIVIQFKPLPPVLYLRKQPLEQPNALMIKIQPEVGVCFQFSTKNFNSKEEIVSARMDTGNVSSSNGNTPEAYERLIVDILRGDTTLFSRWDEVEASWAFVDRLITGRRLQSFPNYAAGSMGPAQADELIRRDGRKWWD</sequence>
<comment type="pathway">
    <text evidence="1 7">Carbohydrate degradation; pentose phosphate pathway; D-ribulose 5-phosphate from D-glucose 6-phosphate (oxidative stage): step 1/3.</text>
</comment>
<keyword evidence="3 7" id="KW-0313">Glucose metabolism</keyword>
<dbReference type="Gene3D" id="3.40.50.720">
    <property type="entry name" value="NAD(P)-binding Rossmann-like Domain"/>
    <property type="match status" value="1"/>
</dbReference>